<comment type="caution">
    <text evidence="2">The sequence shown here is derived from an EMBL/GenBank/DDBJ whole genome shotgun (WGS) entry which is preliminary data.</text>
</comment>
<proteinExistence type="predicted"/>
<gene>
    <name evidence="2" type="ORF">P3T76_006621</name>
</gene>
<feature type="region of interest" description="Disordered" evidence="1">
    <location>
        <begin position="1"/>
        <end position="24"/>
    </location>
</feature>
<dbReference type="EMBL" id="JASMQC010000010">
    <property type="protein sequence ID" value="KAK1942299.1"/>
    <property type="molecule type" value="Genomic_DNA"/>
</dbReference>
<name>A0AAD9GNZ9_9STRA</name>
<protein>
    <submittedName>
        <fullName evidence="2">Uncharacterized protein</fullName>
    </submittedName>
</protein>
<dbReference type="AlphaFoldDB" id="A0AAD9GNZ9"/>
<accession>A0AAD9GNZ9</accession>
<dbReference type="Proteomes" id="UP001259832">
    <property type="component" value="Unassembled WGS sequence"/>
</dbReference>
<organism evidence="2 3">
    <name type="scientific">Phytophthora citrophthora</name>
    <dbReference type="NCBI Taxonomy" id="4793"/>
    <lineage>
        <taxon>Eukaryota</taxon>
        <taxon>Sar</taxon>
        <taxon>Stramenopiles</taxon>
        <taxon>Oomycota</taxon>
        <taxon>Peronosporomycetes</taxon>
        <taxon>Peronosporales</taxon>
        <taxon>Peronosporaceae</taxon>
        <taxon>Phytophthora</taxon>
    </lineage>
</organism>
<sequence length="79" mass="8652">MEVFTSSSPKRDCSASAQHGGAEERIRALSELKRKRALIAEHSAPTNKHKKKEAYYESINTGDVADERVGVPVVPASQE</sequence>
<reference evidence="2" key="1">
    <citation type="submission" date="2023-08" db="EMBL/GenBank/DDBJ databases">
        <title>Reference Genome Resource for the Citrus Pathogen Phytophthora citrophthora.</title>
        <authorList>
            <person name="Moller H."/>
            <person name="Coetzee B."/>
            <person name="Rose L.J."/>
            <person name="Van Niekerk J.M."/>
        </authorList>
    </citation>
    <scope>NUCLEOTIDE SEQUENCE</scope>
    <source>
        <strain evidence="2">STE-U-9442</strain>
    </source>
</reference>
<evidence type="ECO:0000313" key="2">
    <source>
        <dbReference type="EMBL" id="KAK1942299.1"/>
    </source>
</evidence>
<evidence type="ECO:0000313" key="3">
    <source>
        <dbReference type="Proteomes" id="UP001259832"/>
    </source>
</evidence>
<keyword evidence="3" id="KW-1185">Reference proteome</keyword>
<evidence type="ECO:0000256" key="1">
    <source>
        <dbReference type="SAM" id="MobiDB-lite"/>
    </source>
</evidence>